<evidence type="ECO:0000313" key="4">
    <source>
        <dbReference type="Proteomes" id="UP001457282"/>
    </source>
</evidence>
<keyword evidence="1" id="KW-1133">Transmembrane helix</keyword>
<gene>
    <name evidence="3" type="ORF">M0R45_032775</name>
</gene>
<dbReference type="Proteomes" id="UP001457282">
    <property type="component" value="Unassembled WGS sequence"/>
</dbReference>
<reference evidence="3 4" key="1">
    <citation type="journal article" date="2023" name="G3 (Bethesda)">
        <title>A chromosome-length genome assembly and annotation of blackberry (Rubus argutus, cv. 'Hillquist').</title>
        <authorList>
            <person name="Bruna T."/>
            <person name="Aryal R."/>
            <person name="Dudchenko O."/>
            <person name="Sargent D.J."/>
            <person name="Mead D."/>
            <person name="Buti M."/>
            <person name="Cavallini A."/>
            <person name="Hytonen T."/>
            <person name="Andres J."/>
            <person name="Pham M."/>
            <person name="Weisz D."/>
            <person name="Mascagni F."/>
            <person name="Usai G."/>
            <person name="Natali L."/>
            <person name="Bassil N."/>
            <person name="Fernandez G.E."/>
            <person name="Lomsadze A."/>
            <person name="Armour M."/>
            <person name="Olukolu B."/>
            <person name="Poorten T."/>
            <person name="Britton C."/>
            <person name="Davik J."/>
            <person name="Ashrafi H."/>
            <person name="Aiden E.L."/>
            <person name="Borodovsky M."/>
            <person name="Worthington M."/>
        </authorList>
    </citation>
    <scope>NUCLEOTIDE SEQUENCE [LARGE SCALE GENOMIC DNA]</scope>
    <source>
        <strain evidence="3">PI 553951</strain>
    </source>
</reference>
<evidence type="ECO:0000256" key="2">
    <source>
        <dbReference type="SAM" id="SignalP"/>
    </source>
</evidence>
<sequence length="552" mass="63448">MGRFKSLLFMLIFLTLSRSCMSWSWFSSSSSSKTTGQNSPETLQISGDASTVFSMDAFNDEKAIQRIKDAKAKLTSCWCNAYQGLFKACSEIASEDNDKRKRFSWELSNCFQKDTRRPRFPMCREGSPMKDCLAKLDDNAIQTYRAFYLETNSICHQLQSHVFRLETEKLVNELVKSADYAEDKLETIAKQSEKLLEGSKDIHISLTSIDKQTQEMAQTSKKISDQIGDIVKQSETMFEQSEKIAASQLELQKEQDKMKENLQEGMEVIHESYHALEISLEKQKELLEGQSEALAGLQSLTKFQVQALEESRGILQQLAKFGREQQEELLRQQEQIKQGHDNLVKNSKSILAAQEAFEQKQETMFVSLDKLFALHNALLIESRSIKAFFLYSISMFVIYLLTSTKQTYKVRSKLYIGLCLAFLIEFATLRFSTSGIEQQTLIINGIRLLYVLVALGLVVYDVFTYRDYEMLNYNMLKNLTEEFIRFQKNAALPWDDDDSDDDLDWITSVDTDVNDGIENVLDSNDNHIQEEVGDNSNLISSMARRYNLRSRR</sequence>
<accession>A0AAW1WI38</accession>
<keyword evidence="2" id="KW-0732">Signal</keyword>
<dbReference type="AlphaFoldDB" id="A0AAW1WI38"/>
<evidence type="ECO:0000256" key="1">
    <source>
        <dbReference type="SAM" id="Phobius"/>
    </source>
</evidence>
<dbReference type="PANTHER" id="PTHR33538">
    <property type="entry name" value="PROTEIN GAMETE EXPRESSED 1"/>
    <property type="match status" value="1"/>
</dbReference>
<comment type="caution">
    <text evidence="3">The sequence shown here is derived from an EMBL/GenBank/DDBJ whole genome shotgun (WGS) entry which is preliminary data.</text>
</comment>
<organism evidence="3 4">
    <name type="scientific">Rubus argutus</name>
    <name type="common">Southern blackberry</name>
    <dbReference type="NCBI Taxonomy" id="59490"/>
    <lineage>
        <taxon>Eukaryota</taxon>
        <taxon>Viridiplantae</taxon>
        <taxon>Streptophyta</taxon>
        <taxon>Embryophyta</taxon>
        <taxon>Tracheophyta</taxon>
        <taxon>Spermatophyta</taxon>
        <taxon>Magnoliopsida</taxon>
        <taxon>eudicotyledons</taxon>
        <taxon>Gunneridae</taxon>
        <taxon>Pentapetalae</taxon>
        <taxon>rosids</taxon>
        <taxon>fabids</taxon>
        <taxon>Rosales</taxon>
        <taxon>Rosaceae</taxon>
        <taxon>Rosoideae</taxon>
        <taxon>Rosoideae incertae sedis</taxon>
        <taxon>Rubus</taxon>
    </lineage>
</organism>
<dbReference type="PANTHER" id="PTHR33538:SF2">
    <property type="entry name" value="PROTEIN GAMETE EXPRESSED 1"/>
    <property type="match status" value="1"/>
</dbReference>
<protein>
    <recommendedName>
        <fullName evidence="5">Protein GAMETE EXPRESSED 1</fullName>
    </recommendedName>
</protein>
<feature type="signal peptide" evidence="2">
    <location>
        <begin position="1"/>
        <end position="22"/>
    </location>
</feature>
<proteinExistence type="predicted"/>
<evidence type="ECO:0000313" key="3">
    <source>
        <dbReference type="EMBL" id="KAK9924406.1"/>
    </source>
</evidence>
<feature type="transmembrane region" description="Helical" evidence="1">
    <location>
        <begin position="385"/>
        <end position="402"/>
    </location>
</feature>
<keyword evidence="4" id="KW-1185">Reference proteome</keyword>
<dbReference type="InterPro" id="IPR040346">
    <property type="entry name" value="GEX1/Brambleberry"/>
</dbReference>
<feature type="transmembrane region" description="Helical" evidence="1">
    <location>
        <begin position="445"/>
        <end position="463"/>
    </location>
</feature>
<dbReference type="EMBL" id="JBEDUW010000006">
    <property type="protein sequence ID" value="KAK9924406.1"/>
    <property type="molecule type" value="Genomic_DNA"/>
</dbReference>
<feature type="chain" id="PRO_5043407859" description="Protein GAMETE EXPRESSED 1" evidence="2">
    <location>
        <begin position="23"/>
        <end position="552"/>
    </location>
</feature>
<keyword evidence="1" id="KW-0472">Membrane</keyword>
<keyword evidence="1" id="KW-0812">Transmembrane</keyword>
<evidence type="ECO:0008006" key="5">
    <source>
        <dbReference type="Google" id="ProtNLM"/>
    </source>
</evidence>
<feature type="transmembrane region" description="Helical" evidence="1">
    <location>
        <begin position="414"/>
        <end position="433"/>
    </location>
</feature>
<name>A0AAW1WI38_RUBAR</name>